<dbReference type="InterPro" id="IPR029044">
    <property type="entry name" value="Nucleotide-diphossugar_trans"/>
</dbReference>
<dbReference type="Proteomes" id="UP000536262">
    <property type="component" value="Unassembled WGS sequence"/>
</dbReference>
<keyword evidence="2" id="KW-1185">Reference proteome</keyword>
<organism evidence="1 2">
    <name type="scientific">Aminobacter aganoensis</name>
    <dbReference type="NCBI Taxonomy" id="83264"/>
    <lineage>
        <taxon>Bacteria</taxon>
        <taxon>Pseudomonadati</taxon>
        <taxon>Pseudomonadota</taxon>
        <taxon>Alphaproteobacteria</taxon>
        <taxon>Hyphomicrobiales</taxon>
        <taxon>Phyllobacteriaceae</taxon>
        <taxon>Aminobacter</taxon>
    </lineage>
</organism>
<protein>
    <recommendedName>
        <fullName evidence="3">Glycosyltransferase 2-like domain-containing protein</fullName>
    </recommendedName>
</protein>
<dbReference type="EMBL" id="JACHOU010000003">
    <property type="protein sequence ID" value="MBB6354377.1"/>
    <property type="molecule type" value="Genomic_DNA"/>
</dbReference>
<sequence length="222" mass="25328">MIDLTMTATRRPDLVAITLASFQQKLFDRFPVRTFFLNIDPIWGSEEDGNRVEEIARSYFTTVVRRPAEASYGGAVKWLWQQPETEWFLHLEDDWILSHKISLKRLRKQMAEPNVGQIAICNWSRLGRRKITPRIGVGPLFASRALASIASEHMNPDLDPDKQFMNGTNTALADASSSYRAVYFGGPFTRRTAIDIGRDWRDKRGIEKQIIDGVAVWTPEAS</sequence>
<name>A0A7X0F7A8_9HYPH</name>
<dbReference type="RefSeq" id="WP_055971039.1">
    <property type="nucleotide sequence ID" value="NZ_BAABEG010000001.1"/>
</dbReference>
<evidence type="ECO:0000313" key="1">
    <source>
        <dbReference type="EMBL" id="MBB6354377.1"/>
    </source>
</evidence>
<gene>
    <name evidence="1" type="ORF">GGR00_002151</name>
</gene>
<comment type="caution">
    <text evidence="1">The sequence shown here is derived from an EMBL/GenBank/DDBJ whole genome shotgun (WGS) entry which is preliminary data.</text>
</comment>
<proteinExistence type="predicted"/>
<evidence type="ECO:0008006" key="3">
    <source>
        <dbReference type="Google" id="ProtNLM"/>
    </source>
</evidence>
<accession>A0A7X0F7A8</accession>
<dbReference type="SUPFAM" id="SSF53448">
    <property type="entry name" value="Nucleotide-diphospho-sugar transferases"/>
    <property type="match status" value="1"/>
</dbReference>
<dbReference type="AlphaFoldDB" id="A0A7X0F7A8"/>
<reference evidence="1 2" key="1">
    <citation type="submission" date="2020-08" db="EMBL/GenBank/DDBJ databases">
        <title>Genomic Encyclopedia of Type Strains, Phase IV (KMG-IV): sequencing the most valuable type-strain genomes for metagenomic binning, comparative biology and taxonomic classification.</title>
        <authorList>
            <person name="Goeker M."/>
        </authorList>
    </citation>
    <scope>NUCLEOTIDE SEQUENCE [LARGE SCALE GENOMIC DNA]</scope>
    <source>
        <strain evidence="1 2">DSM 7051</strain>
    </source>
</reference>
<evidence type="ECO:0000313" key="2">
    <source>
        <dbReference type="Proteomes" id="UP000536262"/>
    </source>
</evidence>